<evidence type="ECO:0000256" key="1">
    <source>
        <dbReference type="SAM" id="Phobius"/>
    </source>
</evidence>
<reference evidence="3" key="2">
    <citation type="submission" date="2021-03" db="EMBL/GenBank/DDBJ databases">
        <authorList>
            <person name="Cao W."/>
        </authorList>
    </citation>
    <scope>NUCLEOTIDE SEQUENCE</scope>
    <source>
        <strain evidence="3">110414</strain>
    </source>
</reference>
<keyword evidence="1" id="KW-0472">Membrane</keyword>
<dbReference type="RefSeq" id="WP_210535953.1">
    <property type="nucleotide sequence ID" value="NZ_JAGKTC010000001.1"/>
</dbReference>
<keyword evidence="1" id="KW-0812">Transmembrane</keyword>
<dbReference type="EMBL" id="JAGKTC010000001">
    <property type="protein sequence ID" value="MBP3984169.1"/>
    <property type="molecule type" value="Genomic_DNA"/>
</dbReference>
<feature type="transmembrane region" description="Helical" evidence="1">
    <location>
        <begin position="263"/>
        <end position="282"/>
    </location>
</feature>
<feature type="transmembrane region" description="Helical" evidence="1">
    <location>
        <begin position="239"/>
        <end position="257"/>
    </location>
</feature>
<reference evidence="3" key="1">
    <citation type="journal article" date="2016" name="Int. J. Syst. Evol. Microbiol.">
        <title>Pseudoxanthomonas helianthi sp. nov., isolated from roots of Jerusalem artichoke (Helianthus tuberosus).</title>
        <authorList>
            <person name="Kittiwongwattana C."/>
            <person name="Thawai C."/>
        </authorList>
    </citation>
    <scope>NUCLEOTIDE SEQUENCE</scope>
    <source>
        <strain evidence="3">110414</strain>
    </source>
</reference>
<dbReference type="GO" id="GO:0016747">
    <property type="term" value="F:acyltransferase activity, transferring groups other than amino-acyl groups"/>
    <property type="evidence" value="ECO:0007669"/>
    <property type="project" value="InterPro"/>
</dbReference>
<feature type="transmembrane region" description="Helical" evidence="1">
    <location>
        <begin position="44"/>
        <end position="65"/>
    </location>
</feature>
<dbReference type="Proteomes" id="UP000673447">
    <property type="component" value="Unassembled WGS sequence"/>
</dbReference>
<keyword evidence="1" id="KW-1133">Transmembrane helix</keyword>
<evidence type="ECO:0000259" key="2">
    <source>
        <dbReference type="Pfam" id="PF01757"/>
    </source>
</evidence>
<dbReference type="Pfam" id="PF01757">
    <property type="entry name" value="Acyl_transf_3"/>
    <property type="match status" value="1"/>
</dbReference>
<keyword evidence="3" id="KW-0808">Transferase</keyword>
<keyword evidence="3" id="KW-0012">Acyltransferase</keyword>
<keyword evidence="4" id="KW-1185">Reference proteome</keyword>
<evidence type="ECO:0000313" key="4">
    <source>
        <dbReference type="Proteomes" id="UP000673447"/>
    </source>
</evidence>
<gene>
    <name evidence="3" type="ORF">J5837_06970</name>
</gene>
<organism evidence="3 4">
    <name type="scientific">Pseudoxanthomonas helianthi</name>
    <dbReference type="NCBI Taxonomy" id="1453541"/>
    <lineage>
        <taxon>Bacteria</taxon>
        <taxon>Pseudomonadati</taxon>
        <taxon>Pseudomonadota</taxon>
        <taxon>Gammaproteobacteria</taxon>
        <taxon>Lysobacterales</taxon>
        <taxon>Lysobacteraceae</taxon>
        <taxon>Pseudoxanthomonas</taxon>
    </lineage>
</organism>
<feature type="transmembrane region" description="Helical" evidence="1">
    <location>
        <begin position="204"/>
        <end position="227"/>
    </location>
</feature>
<feature type="transmembrane region" description="Helical" evidence="1">
    <location>
        <begin position="136"/>
        <end position="157"/>
    </location>
</feature>
<accession>A0A940X3X6</accession>
<dbReference type="PANTHER" id="PTHR23028">
    <property type="entry name" value="ACETYLTRANSFERASE"/>
    <property type="match status" value="1"/>
</dbReference>
<feature type="transmembrane region" description="Helical" evidence="1">
    <location>
        <begin position="164"/>
        <end position="184"/>
    </location>
</feature>
<comment type="caution">
    <text evidence="3">The sequence shown here is derived from an EMBL/GenBank/DDBJ whole genome shotgun (WGS) entry which is preliminary data.</text>
</comment>
<sequence>MSAGAAARQPGLDLLRAIAVVWTMLFHSFVVGGLGPDWAWLSRYGWMGVDLFFALSGYLIGTQVLQPLAEGRRLSFRDFYTKRAFRILPAFWAVLLVYLLWPAFREAPGMEPWWKFAGFFVNLSIDYGNNAAFSHAWSLCVEEHFYLLFPLLAWWLLRRPATWKFAALVSVLVLGGIALRAGIWLHGHAVDPGFDARNWFIEDIYYPTWCRLDGLLFGVVLAVVKTFRPTWWQGAQRHANGVLLAGLATVALAMCLFRDRVGLLGNSVGWPALSLGLALLVFAGASRNSLIGRWSVPGAGWLAAVSYSLYLVHKAIFHVVQAQWGDVLEGRGFIAFCAYGVAALLGAALLHYTVEKPFLRLRERALARRALPIGVGVGTAPP</sequence>
<dbReference type="InterPro" id="IPR002656">
    <property type="entry name" value="Acyl_transf_3_dom"/>
</dbReference>
<name>A0A940X3X6_9GAMM</name>
<evidence type="ECO:0000313" key="3">
    <source>
        <dbReference type="EMBL" id="MBP3984169.1"/>
    </source>
</evidence>
<protein>
    <submittedName>
        <fullName evidence="3">Acyltransferase</fullName>
    </submittedName>
</protein>
<feature type="transmembrane region" description="Helical" evidence="1">
    <location>
        <begin position="333"/>
        <end position="354"/>
    </location>
</feature>
<feature type="transmembrane region" description="Helical" evidence="1">
    <location>
        <begin position="85"/>
        <end position="104"/>
    </location>
</feature>
<dbReference type="GO" id="GO:0009103">
    <property type="term" value="P:lipopolysaccharide biosynthetic process"/>
    <property type="evidence" value="ECO:0007669"/>
    <property type="project" value="TreeGrafter"/>
</dbReference>
<dbReference type="PANTHER" id="PTHR23028:SF53">
    <property type="entry name" value="ACYL_TRANSF_3 DOMAIN-CONTAINING PROTEIN"/>
    <property type="match status" value="1"/>
</dbReference>
<feature type="domain" description="Acyltransferase 3" evidence="2">
    <location>
        <begin position="11"/>
        <end position="351"/>
    </location>
</feature>
<feature type="transmembrane region" description="Helical" evidence="1">
    <location>
        <begin position="294"/>
        <end position="313"/>
    </location>
</feature>
<proteinExistence type="predicted"/>
<feature type="transmembrane region" description="Helical" evidence="1">
    <location>
        <begin position="12"/>
        <end position="32"/>
    </location>
</feature>
<dbReference type="GO" id="GO:0016020">
    <property type="term" value="C:membrane"/>
    <property type="evidence" value="ECO:0007669"/>
    <property type="project" value="TreeGrafter"/>
</dbReference>
<dbReference type="AlphaFoldDB" id="A0A940X3X6"/>
<dbReference type="InterPro" id="IPR050879">
    <property type="entry name" value="Acyltransferase_3"/>
</dbReference>